<organism evidence="5 6">
    <name type="scientific">Fictibacillus solisalsi</name>
    <dbReference type="NCBI Taxonomy" id="459525"/>
    <lineage>
        <taxon>Bacteria</taxon>
        <taxon>Bacillati</taxon>
        <taxon>Bacillota</taxon>
        <taxon>Bacilli</taxon>
        <taxon>Bacillales</taxon>
        <taxon>Fictibacillaceae</taxon>
        <taxon>Fictibacillus</taxon>
    </lineage>
</organism>
<dbReference type="PIRSF" id="PIRSF017388">
    <property type="entry name" value="Esterase_lipase"/>
    <property type="match status" value="1"/>
</dbReference>
<accession>A0A1G9XS15</accession>
<feature type="active site" description="Nucleophile" evidence="1">
    <location>
        <position position="95"/>
    </location>
</feature>
<feature type="domain" description="Serine aminopeptidase S33" evidence="4">
    <location>
        <begin position="24"/>
        <end position="230"/>
    </location>
</feature>
<dbReference type="GO" id="GO:0052689">
    <property type="term" value="F:carboxylic ester hydrolase activity"/>
    <property type="evidence" value="ECO:0007669"/>
    <property type="project" value="InterPro"/>
</dbReference>
<dbReference type="AlphaFoldDB" id="A0A1G9XS15"/>
<dbReference type="Pfam" id="PF12146">
    <property type="entry name" value="Hydrolase_4"/>
    <property type="match status" value="1"/>
</dbReference>
<proteinExistence type="predicted"/>
<dbReference type="InterPro" id="IPR022742">
    <property type="entry name" value="Hydrolase_4"/>
</dbReference>
<feature type="active site" description="Charge relay system" evidence="1">
    <location>
        <position position="194"/>
    </location>
</feature>
<feature type="transmembrane region" description="Helical" evidence="3">
    <location>
        <begin position="87"/>
        <end position="105"/>
    </location>
</feature>
<dbReference type="InterPro" id="IPR012354">
    <property type="entry name" value="Esterase_lipase"/>
</dbReference>
<feature type="binding site" evidence="2">
    <location>
        <position position="96"/>
    </location>
    <ligand>
        <name>substrate</name>
    </ligand>
</feature>
<feature type="active site" description="Charge relay system" evidence="1">
    <location>
        <position position="224"/>
    </location>
</feature>
<dbReference type="PANTHER" id="PTHR46331">
    <property type="entry name" value="VALACYCLOVIR HYDROLASE"/>
    <property type="match status" value="1"/>
</dbReference>
<dbReference type="STRING" id="459525.SAMN04488137_2977"/>
<dbReference type="InterPro" id="IPR029058">
    <property type="entry name" value="AB_hydrolase_fold"/>
</dbReference>
<dbReference type="GO" id="GO:0017171">
    <property type="term" value="F:serine hydrolase activity"/>
    <property type="evidence" value="ECO:0007669"/>
    <property type="project" value="TreeGrafter"/>
</dbReference>
<name>A0A1G9XS15_9BACL</name>
<dbReference type="SUPFAM" id="SSF53474">
    <property type="entry name" value="alpha/beta-Hydrolases"/>
    <property type="match status" value="1"/>
</dbReference>
<evidence type="ECO:0000259" key="4">
    <source>
        <dbReference type="Pfam" id="PF12146"/>
    </source>
</evidence>
<sequence length="248" mass="28647">MIFYGHYRVTNDKKGDNMIGCLCLHGFTGSPYEVEPVTRYLEEHTDWLISVPTYPGHGEQLMLKGITHKLWIDEAERAFLELRKKSGTLYILGFSMGGIIGGYLASKYGCDKLILLSASAYYMNPAQMVKDIKDMIIKGVRGTLKDDELYLRYRKKFMDTPLSATFEFRKLVKTLKPSFRDIEVPTLIIQGECDGLVPRKSAEYIYKTIPSKRKKLCYLKESKHMICHDVDQEQLIEEVFQFLMEPTK</sequence>
<keyword evidence="3" id="KW-1133">Transmembrane helix</keyword>
<evidence type="ECO:0000313" key="5">
    <source>
        <dbReference type="EMBL" id="SDM99619.1"/>
    </source>
</evidence>
<evidence type="ECO:0000256" key="3">
    <source>
        <dbReference type="SAM" id="Phobius"/>
    </source>
</evidence>
<dbReference type="Gene3D" id="3.40.50.1820">
    <property type="entry name" value="alpha/beta hydrolase"/>
    <property type="match status" value="1"/>
</dbReference>
<evidence type="ECO:0000256" key="1">
    <source>
        <dbReference type="PIRSR" id="PIRSR017388-1"/>
    </source>
</evidence>
<protein>
    <submittedName>
        <fullName evidence="5">Esterase/lipase</fullName>
    </submittedName>
</protein>
<keyword evidence="6" id="KW-1185">Reference proteome</keyword>
<dbReference type="EMBL" id="FNHW01000001">
    <property type="protein sequence ID" value="SDM99619.1"/>
    <property type="molecule type" value="Genomic_DNA"/>
</dbReference>
<keyword evidence="3" id="KW-0812">Transmembrane</keyword>
<evidence type="ECO:0000256" key="2">
    <source>
        <dbReference type="PIRSR" id="PIRSR017388-2"/>
    </source>
</evidence>
<evidence type="ECO:0000313" key="6">
    <source>
        <dbReference type="Proteomes" id="UP000199544"/>
    </source>
</evidence>
<gene>
    <name evidence="5" type="ORF">SAMN04488137_2977</name>
</gene>
<dbReference type="PANTHER" id="PTHR46331:SF2">
    <property type="entry name" value="VALACYCLOVIR HYDROLASE"/>
    <property type="match status" value="1"/>
</dbReference>
<keyword evidence="3" id="KW-0472">Membrane</keyword>
<feature type="binding site" evidence="2">
    <location>
        <position position="27"/>
    </location>
    <ligand>
        <name>substrate</name>
    </ligand>
</feature>
<reference evidence="6" key="1">
    <citation type="submission" date="2016-10" db="EMBL/GenBank/DDBJ databases">
        <authorList>
            <person name="Varghese N."/>
            <person name="Submissions S."/>
        </authorList>
    </citation>
    <scope>NUCLEOTIDE SEQUENCE [LARGE SCALE GENOMIC DNA]</scope>
    <source>
        <strain evidence="6">CGMCC 1.6854</strain>
    </source>
</reference>
<dbReference type="Proteomes" id="UP000199544">
    <property type="component" value="Unassembled WGS sequence"/>
</dbReference>